<proteinExistence type="predicted"/>
<keyword evidence="2" id="KW-1185">Reference proteome</keyword>
<evidence type="ECO:0000313" key="2">
    <source>
        <dbReference type="Proteomes" id="UP000783934"/>
    </source>
</evidence>
<gene>
    <name evidence="1" type="ORF">GGR41_001323</name>
</gene>
<accession>A0ABX0WP91</accession>
<comment type="caution">
    <text evidence="1">The sequence shown here is derived from an EMBL/GenBank/DDBJ whole genome shotgun (WGS) entry which is preliminary data.</text>
</comment>
<sequence>MGSPTEYDSLIPIHSCKRTAILIPSMAPIGAGGVWVPGRLY</sequence>
<dbReference type="Proteomes" id="UP000783934">
    <property type="component" value="Unassembled WGS sequence"/>
</dbReference>
<evidence type="ECO:0000313" key="1">
    <source>
        <dbReference type="EMBL" id="NJB65094.1"/>
    </source>
</evidence>
<reference evidence="1 2" key="1">
    <citation type="submission" date="2020-03" db="EMBL/GenBank/DDBJ databases">
        <title>Genomic Encyclopedia of Type Strains, Phase IV (KMG-IV): sequencing the most valuable type-strain genomes for metagenomic binning, comparative biology and taxonomic classification.</title>
        <authorList>
            <person name="Goeker M."/>
        </authorList>
    </citation>
    <scope>NUCLEOTIDE SEQUENCE [LARGE SCALE GENOMIC DNA]</scope>
    <source>
        <strain evidence="1 2">DSM 26613</strain>
    </source>
</reference>
<organism evidence="1 2">
    <name type="scientific">Paenalcaligenes hominis</name>
    <dbReference type="NCBI Taxonomy" id="643674"/>
    <lineage>
        <taxon>Bacteria</taxon>
        <taxon>Pseudomonadati</taxon>
        <taxon>Pseudomonadota</taxon>
        <taxon>Betaproteobacteria</taxon>
        <taxon>Burkholderiales</taxon>
        <taxon>Alcaligenaceae</taxon>
        <taxon>Paenalcaligenes</taxon>
    </lineage>
</organism>
<protein>
    <submittedName>
        <fullName evidence="1">Uncharacterized protein</fullName>
    </submittedName>
</protein>
<dbReference type="EMBL" id="JAATIZ010000002">
    <property type="protein sequence ID" value="NJB65094.1"/>
    <property type="molecule type" value="Genomic_DNA"/>
</dbReference>
<name>A0ABX0WP91_9BURK</name>